<dbReference type="GO" id="GO:0016616">
    <property type="term" value="F:oxidoreductase activity, acting on the CH-OH group of donors, NAD or NADP as acceptor"/>
    <property type="evidence" value="ECO:0007669"/>
    <property type="project" value="TreeGrafter"/>
</dbReference>
<accession>A0A1I5CXB3</accession>
<gene>
    <name evidence="3" type="ORF">SAMN05216250_15215</name>
</gene>
<dbReference type="Proteomes" id="UP000183766">
    <property type="component" value="Unassembled WGS sequence"/>
</dbReference>
<evidence type="ECO:0000256" key="2">
    <source>
        <dbReference type="ARBA" id="ARBA00023002"/>
    </source>
</evidence>
<keyword evidence="2" id="KW-0560">Oxidoreductase</keyword>
<proteinExistence type="inferred from homology"/>
<evidence type="ECO:0000313" key="4">
    <source>
        <dbReference type="Proteomes" id="UP000183766"/>
    </source>
</evidence>
<protein>
    <submittedName>
        <fullName evidence="3">3-oxoacyl-[acyl-carrier protein] reductase/meso-butanediol dehydrogenase / (S,S)-butanediol dehydrogenase / diacetyl reductase</fullName>
    </submittedName>
</protein>
<dbReference type="InterPro" id="IPR020904">
    <property type="entry name" value="Sc_DH/Rdtase_CS"/>
</dbReference>
<dbReference type="InterPro" id="IPR036291">
    <property type="entry name" value="NAD(P)-bd_dom_sf"/>
</dbReference>
<dbReference type="SUPFAM" id="SSF51735">
    <property type="entry name" value="NAD(P)-binding Rossmann-fold domains"/>
    <property type="match status" value="1"/>
</dbReference>
<dbReference type="CDD" id="cd05233">
    <property type="entry name" value="SDR_c"/>
    <property type="match status" value="1"/>
</dbReference>
<dbReference type="PRINTS" id="PR00081">
    <property type="entry name" value="GDHRDH"/>
</dbReference>
<dbReference type="AlphaFoldDB" id="A0A1I5CXB3"/>
<dbReference type="FunFam" id="3.40.50.720:FF:000084">
    <property type="entry name" value="Short-chain dehydrogenase reductase"/>
    <property type="match status" value="1"/>
</dbReference>
<name>A0A1I5CXB3_9BACE</name>
<dbReference type="PROSITE" id="PS00061">
    <property type="entry name" value="ADH_SHORT"/>
    <property type="match status" value="1"/>
</dbReference>
<sequence>MVKIALLPPNELLNGRCALVTGGTSGIGYAIAKAYVNAGAVVIITGRSKERINAAIRRLKIECSEATVFGCVLNNTQVSTFEKTFDDILSEVKVAGVNGIDILVNNAGVNYKGMPDATEEEYDKVLDTNLKGVFFLSQMLGKYFVANNIKGNILNIASASCIRPADSAYTVSKWGIRGLTLGLAKTLAKYGITVNGIAPGPTATPMMIKDGQSNMWLERLPLGRYIMPEEIANMAVYLVSDMGRSIMGDMIYMTGGAGVLTYDDVKYSF</sequence>
<organism evidence="3 4">
    <name type="scientific">Bacteroides xylanisolvens</name>
    <dbReference type="NCBI Taxonomy" id="371601"/>
    <lineage>
        <taxon>Bacteria</taxon>
        <taxon>Pseudomonadati</taxon>
        <taxon>Bacteroidota</taxon>
        <taxon>Bacteroidia</taxon>
        <taxon>Bacteroidales</taxon>
        <taxon>Bacteroidaceae</taxon>
        <taxon>Bacteroides</taxon>
    </lineage>
</organism>
<evidence type="ECO:0000256" key="1">
    <source>
        <dbReference type="ARBA" id="ARBA00006484"/>
    </source>
</evidence>
<dbReference type="GO" id="GO:0048038">
    <property type="term" value="F:quinone binding"/>
    <property type="evidence" value="ECO:0007669"/>
    <property type="project" value="TreeGrafter"/>
</dbReference>
<dbReference type="PANTHER" id="PTHR42760:SF133">
    <property type="entry name" value="3-OXOACYL-[ACYL-CARRIER-PROTEIN] REDUCTASE"/>
    <property type="match status" value="1"/>
</dbReference>
<dbReference type="PRINTS" id="PR00080">
    <property type="entry name" value="SDRFAMILY"/>
</dbReference>
<evidence type="ECO:0000313" key="3">
    <source>
        <dbReference type="EMBL" id="SFN91645.1"/>
    </source>
</evidence>
<dbReference type="Gene3D" id="3.40.50.720">
    <property type="entry name" value="NAD(P)-binding Rossmann-like Domain"/>
    <property type="match status" value="1"/>
</dbReference>
<dbReference type="GO" id="GO:0006633">
    <property type="term" value="P:fatty acid biosynthetic process"/>
    <property type="evidence" value="ECO:0007669"/>
    <property type="project" value="TreeGrafter"/>
</dbReference>
<reference evidence="3 4" key="1">
    <citation type="submission" date="2016-10" db="EMBL/GenBank/DDBJ databases">
        <authorList>
            <person name="de Groot N.N."/>
        </authorList>
    </citation>
    <scope>NUCLEOTIDE SEQUENCE [LARGE SCALE GENOMIC DNA]</scope>
    <source>
        <strain evidence="3 4">NLAE-zl-C202</strain>
    </source>
</reference>
<dbReference type="EMBL" id="FOUM01000052">
    <property type="protein sequence ID" value="SFN91645.1"/>
    <property type="molecule type" value="Genomic_DNA"/>
</dbReference>
<dbReference type="Pfam" id="PF13561">
    <property type="entry name" value="adh_short_C2"/>
    <property type="match status" value="1"/>
</dbReference>
<dbReference type="InterPro" id="IPR002347">
    <property type="entry name" value="SDR_fam"/>
</dbReference>
<dbReference type="PANTHER" id="PTHR42760">
    <property type="entry name" value="SHORT-CHAIN DEHYDROGENASES/REDUCTASES FAMILY MEMBER"/>
    <property type="match status" value="1"/>
</dbReference>
<comment type="similarity">
    <text evidence="1">Belongs to the short-chain dehydrogenases/reductases (SDR) family.</text>
</comment>